<evidence type="ECO:0000313" key="3">
    <source>
        <dbReference type="EMBL" id="CAF1471904.1"/>
    </source>
</evidence>
<keyword evidence="5" id="KW-1185">Reference proteome</keyword>
<evidence type="ECO:0000313" key="4">
    <source>
        <dbReference type="EMBL" id="CAF1636059.1"/>
    </source>
</evidence>
<feature type="region of interest" description="Disordered" evidence="1">
    <location>
        <begin position="281"/>
        <end position="363"/>
    </location>
</feature>
<organism evidence="3 6">
    <name type="scientific">Adineta steineri</name>
    <dbReference type="NCBI Taxonomy" id="433720"/>
    <lineage>
        <taxon>Eukaryota</taxon>
        <taxon>Metazoa</taxon>
        <taxon>Spiralia</taxon>
        <taxon>Gnathifera</taxon>
        <taxon>Rotifera</taxon>
        <taxon>Eurotatoria</taxon>
        <taxon>Bdelloidea</taxon>
        <taxon>Adinetida</taxon>
        <taxon>Adinetidae</taxon>
        <taxon>Adineta</taxon>
    </lineage>
</organism>
<feature type="domain" description="Apple" evidence="2">
    <location>
        <begin position="10"/>
        <end position="99"/>
    </location>
</feature>
<dbReference type="InterPro" id="IPR003609">
    <property type="entry name" value="Pan_app"/>
</dbReference>
<sequence length="382" mass="40375">MYTVSGSLKCEKTSSNRQSFIDLSQLGLEFIPVDENLLLLVDINADSIMICSKICFSNIYCRTFNFNIQSKRCRLYEGDIENTGSIINSQSIQSVVGTIKLTIDDFIDYGRPCSFCENKPYLICMNFTCQCQSHSFFNGSMCQSQKFIEGLCTNDIQCRNDINLTCLSTMQCGFNLTTDDAYANLTSATILATTTHIDSTISISSDTTKTSTISNSDVIGLTSNSTTSISTTTIVNTISTTVSTITTTISSDAINNTTAILTTSITATSSSTSMITSGIGDTVTATSNTDSTTTTTTSTDTTTTMSSSSSSSTTTDTTSSSTISSTTTTETTSSTTTTETASSSTTSSTTTTTTSSTTTTTTSSTTITTTTETTSSSSTTTT</sequence>
<evidence type="ECO:0000256" key="1">
    <source>
        <dbReference type="SAM" id="MobiDB-lite"/>
    </source>
</evidence>
<name>A0A815R539_9BILA</name>
<dbReference type="OrthoDB" id="10500651at2759"/>
<dbReference type="EMBL" id="CAJNOM010002682">
    <property type="protein sequence ID" value="CAF1636059.1"/>
    <property type="molecule type" value="Genomic_DNA"/>
</dbReference>
<dbReference type="Proteomes" id="UP000663877">
    <property type="component" value="Unassembled WGS sequence"/>
</dbReference>
<dbReference type="Proteomes" id="UP000663832">
    <property type="component" value="Unassembled WGS sequence"/>
</dbReference>
<protein>
    <recommendedName>
        <fullName evidence="2">Apple domain-containing protein</fullName>
    </recommendedName>
</protein>
<reference evidence="3" key="1">
    <citation type="submission" date="2021-02" db="EMBL/GenBank/DDBJ databases">
        <authorList>
            <person name="Nowell W R."/>
        </authorList>
    </citation>
    <scope>NUCLEOTIDE SEQUENCE</scope>
</reference>
<evidence type="ECO:0000313" key="6">
    <source>
        <dbReference type="Proteomes" id="UP000663877"/>
    </source>
</evidence>
<accession>A0A815R539</accession>
<dbReference type="PROSITE" id="PS50948">
    <property type="entry name" value="PAN"/>
    <property type="match status" value="1"/>
</dbReference>
<evidence type="ECO:0000313" key="5">
    <source>
        <dbReference type="Proteomes" id="UP000663832"/>
    </source>
</evidence>
<dbReference type="AlphaFoldDB" id="A0A815R539"/>
<evidence type="ECO:0000259" key="2">
    <source>
        <dbReference type="PROSITE" id="PS50948"/>
    </source>
</evidence>
<feature type="compositionally biased region" description="Low complexity" evidence="1">
    <location>
        <begin position="284"/>
        <end position="363"/>
    </location>
</feature>
<gene>
    <name evidence="3" type="ORF">BJG266_LOCUS41573</name>
    <name evidence="4" type="ORF">QVE165_LOCUS58441</name>
</gene>
<proteinExistence type="predicted"/>
<dbReference type="SUPFAM" id="SSF57414">
    <property type="entry name" value="Hairpin loop containing domain-like"/>
    <property type="match status" value="1"/>
</dbReference>
<comment type="caution">
    <text evidence="3">The sequence shown here is derived from an EMBL/GenBank/DDBJ whole genome shotgun (WGS) entry which is preliminary data.</text>
</comment>
<dbReference type="Pfam" id="PF00024">
    <property type="entry name" value="PAN_1"/>
    <property type="match status" value="1"/>
</dbReference>
<feature type="non-terminal residue" evidence="3">
    <location>
        <position position="1"/>
    </location>
</feature>
<dbReference type="EMBL" id="CAJNOI010002364">
    <property type="protein sequence ID" value="CAF1471904.1"/>
    <property type="molecule type" value="Genomic_DNA"/>
</dbReference>